<feature type="region of interest" description="Disordered" evidence="1">
    <location>
        <begin position="322"/>
        <end position="508"/>
    </location>
</feature>
<organism evidence="2 3">
    <name type="scientific">Peltaster fructicola</name>
    <dbReference type="NCBI Taxonomy" id="286661"/>
    <lineage>
        <taxon>Eukaryota</taxon>
        <taxon>Fungi</taxon>
        <taxon>Dikarya</taxon>
        <taxon>Ascomycota</taxon>
        <taxon>Pezizomycotina</taxon>
        <taxon>Dothideomycetes</taxon>
        <taxon>Dothideomycetes incertae sedis</taxon>
        <taxon>Peltaster</taxon>
    </lineage>
</organism>
<feature type="compositionally biased region" description="Basic residues" evidence="1">
    <location>
        <begin position="256"/>
        <end position="275"/>
    </location>
</feature>
<proteinExistence type="predicted"/>
<evidence type="ECO:0000313" key="2">
    <source>
        <dbReference type="EMBL" id="QIW99298.1"/>
    </source>
</evidence>
<protein>
    <submittedName>
        <fullName evidence="2">Uncharacterized protein</fullName>
    </submittedName>
</protein>
<accession>A0A6H0XXF3</accession>
<feature type="compositionally biased region" description="Polar residues" evidence="1">
    <location>
        <begin position="366"/>
        <end position="375"/>
    </location>
</feature>
<feature type="region of interest" description="Disordered" evidence="1">
    <location>
        <begin position="251"/>
        <end position="286"/>
    </location>
</feature>
<reference evidence="2 3" key="1">
    <citation type="journal article" date="2016" name="Sci. Rep.">
        <title>Peltaster fructicola genome reveals evolution from an invasive phytopathogen to an ectophytic parasite.</title>
        <authorList>
            <person name="Xu C."/>
            <person name="Chen H."/>
            <person name="Gleason M.L."/>
            <person name="Xu J.R."/>
            <person name="Liu H."/>
            <person name="Zhang R."/>
            <person name="Sun G."/>
        </authorList>
    </citation>
    <scope>NUCLEOTIDE SEQUENCE [LARGE SCALE GENOMIC DNA]</scope>
    <source>
        <strain evidence="2 3">LNHT1506</strain>
    </source>
</reference>
<dbReference type="OrthoDB" id="275715at2759"/>
<gene>
    <name evidence="2" type="ORF">AMS68_004816</name>
</gene>
<feature type="compositionally biased region" description="Basic and acidic residues" evidence="1">
    <location>
        <begin position="376"/>
        <end position="401"/>
    </location>
</feature>
<evidence type="ECO:0000313" key="3">
    <source>
        <dbReference type="Proteomes" id="UP000503462"/>
    </source>
</evidence>
<feature type="compositionally biased region" description="Polar residues" evidence="1">
    <location>
        <begin position="405"/>
        <end position="421"/>
    </location>
</feature>
<feature type="compositionally biased region" description="Low complexity" evidence="1">
    <location>
        <begin position="467"/>
        <end position="480"/>
    </location>
</feature>
<sequence>MAPFRPAGRSNRSGRTQADNDVFEGLPVKQWTHAPTRVSLVPPASEVPGEQGHDRWAEPPMPRDYQLLNPWTQQLLRLARSGKLGQKRKPTRDADDADGEDYGAREDDGNAGDESNGLSKGNMLGEDRAFVAKKWRHVPEHALVPEHLHLEFLARSRKGLPSFYHNFNGDGFGAPVPMRKTKVSRVLDAATGETAVYEILVPEGQSLENEVLEESDLASKEVTALTVGTFIEGLGTANPDGVLVSEIRNAAGVAQRRNRPPPKKKGGPGRGKKRVTFTNPDGSTYTTIVPNATKIVPQPGQTVKHVAKGEEAARDITAEEAASMKAAEVDGDEEGDEDDDGDEGDEDGDDREEGELVEESAETDTKPGTPQTDANDTSRAESKVAEEEDSFKASEDVHDAVDEPTTASTGDALTALTQVNDEQPKVEPSNVDATTDIEMPDASVQAGPEEEPLAAESQAEPADETMAVAANDAKQSSAAAEEPLQDAVAADEHEVAGQNQEDDTVAEL</sequence>
<name>A0A6H0XXF3_9PEZI</name>
<dbReference type="AlphaFoldDB" id="A0A6H0XXF3"/>
<dbReference type="Proteomes" id="UP000503462">
    <property type="component" value="Chromosome 3"/>
</dbReference>
<dbReference type="EMBL" id="CP051141">
    <property type="protein sequence ID" value="QIW99298.1"/>
    <property type="molecule type" value="Genomic_DNA"/>
</dbReference>
<feature type="region of interest" description="Disordered" evidence="1">
    <location>
        <begin position="1"/>
        <end position="65"/>
    </location>
</feature>
<feature type="region of interest" description="Disordered" evidence="1">
    <location>
        <begin position="79"/>
        <end position="122"/>
    </location>
</feature>
<feature type="compositionally biased region" description="Polar residues" evidence="1">
    <location>
        <begin position="276"/>
        <end position="286"/>
    </location>
</feature>
<evidence type="ECO:0000256" key="1">
    <source>
        <dbReference type="SAM" id="MobiDB-lite"/>
    </source>
</evidence>
<feature type="compositionally biased region" description="Polar residues" evidence="1">
    <location>
        <begin position="10"/>
        <end position="19"/>
    </location>
</feature>
<feature type="compositionally biased region" description="Acidic residues" evidence="1">
    <location>
        <begin position="329"/>
        <end position="362"/>
    </location>
</feature>
<keyword evidence="3" id="KW-1185">Reference proteome</keyword>